<evidence type="ECO:0000259" key="5">
    <source>
        <dbReference type="Pfam" id="PF03109"/>
    </source>
</evidence>
<dbReference type="AlphaFoldDB" id="A0A0C2CVR6"/>
<reference evidence="6 7" key="1">
    <citation type="submission" date="2014-12" db="EMBL/GenBank/DDBJ databases">
        <title>Genome assembly of Enhygromyxa salina DSM 15201.</title>
        <authorList>
            <person name="Sharma G."/>
            <person name="Subramanian S."/>
        </authorList>
    </citation>
    <scope>NUCLEOTIDE SEQUENCE [LARGE SCALE GENOMIC DNA]</scope>
    <source>
        <strain evidence="6 7">DSM 15201</strain>
    </source>
</reference>
<dbReference type="InterPro" id="IPR034646">
    <property type="entry name" value="ADCK3_dom"/>
</dbReference>
<keyword evidence="6" id="KW-0503">Monooxygenase</keyword>
<evidence type="ECO:0000313" key="6">
    <source>
        <dbReference type="EMBL" id="KIG11972.1"/>
    </source>
</evidence>
<keyword evidence="6" id="KW-0830">Ubiquinone</keyword>
<evidence type="ECO:0000256" key="4">
    <source>
        <dbReference type="ARBA" id="ARBA00022840"/>
    </source>
</evidence>
<dbReference type="InterPro" id="IPR051409">
    <property type="entry name" value="Atypical_kinase_ADCK"/>
</dbReference>
<keyword evidence="6" id="KW-0560">Oxidoreductase</keyword>
<dbReference type="GO" id="GO:0016740">
    <property type="term" value="F:transferase activity"/>
    <property type="evidence" value="ECO:0007669"/>
    <property type="project" value="UniProtKB-KW"/>
</dbReference>
<keyword evidence="4" id="KW-0067">ATP-binding</keyword>
<evidence type="ECO:0000313" key="7">
    <source>
        <dbReference type="Proteomes" id="UP000031599"/>
    </source>
</evidence>
<keyword evidence="3" id="KW-0547">Nucleotide-binding</keyword>
<dbReference type="CDD" id="cd13970">
    <property type="entry name" value="ABC1_ADCK3"/>
    <property type="match status" value="1"/>
</dbReference>
<dbReference type="GO" id="GO:0004497">
    <property type="term" value="F:monooxygenase activity"/>
    <property type="evidence" value="ECO:0007669"/>
    <property type="project" value="UniProtKB-KW"/>
</dbReference>
<sequence length="491" mass="54125">MFERAADVFIVSRWRAVLGTARPPCTAGGQGAQCSHVAAPPSRGKRFLKLAGMTASVAGNLARTRVKSLFQSEADAAASREESNRESGNRIAQTLGELKGAVMKVGQMASIAQDVLPKELSDALGKLQREAPPMDYAVIAEQVERELGSAPELLFSRFDPEPFAAASIGQVHRATTDDGRDVVVKVQYPGVEDAVDSDLAQLKLALRASGIVNIGREALNASFKEVRKHLHEELDYTNEAANVRLFREFHLSPGPDGGPRHDFMVLPEVVGERSSKRVLTLTYEGGDQLTDLEGLGYTQAQRDQLGRNLFNMMCSQVFELGIIHADPNPGNFAFRPDGKLVLYDFGCTKRLRLDIIGAYKDLIEQGIAEQWDAVDDALLRLEVRRPDGPRPDNDFYKGWRDTFADPFLDVAIFDYARSTVHDDVVKLIPGSIKRMSSFQPATELIFLDRTVVGHYGNMRILGSRVPSYTFLKRYLDAFAGEFVARPADPPG</sequence>
<accession>A0A0C2CVR6</accession>
<evidence type="ECO:0000256" key="2">
    <source>
        <dbReference type="ARBA" id="ARBA00022679"/>
    </source>
</evidence>
<dbReference type="RefSeq" id="WP_146662521.1">
    <property type="nucleotide sequence ID" value="NZ_JMCC02000161.1"/>
</dbReference>
<dbReference type="EMBL" id="JMCC02000161">
    <property type="protein sequence ID" value="KIG11972.1"/>
    <property type="molecule type" value="Genomic_DNA"/>
</dbReference>
<dbReference type="Pfam" id="PF03109">
    <property type="entry name" value="ABC1"/>
    <property type="match status" value="1"/>
</dbReference>
<name>A0A0C2CVR6_9BACT</name>
<dbReference type="GO" id="GO:0005524">
    <property type="term" value="F:ATP binding"/>
    <property type="evidence" value="ECO:0007669"/>
    <property type="project" value="UniProtKB-KW"/>
</dbReference>
<evidence type="ECO:0000256" key="1">
    <source>
        <dbReference type="ARBA" id="ARBA00009670"/>
    </source>
</evidence>
<dbReference type="Proteomes" id="UP000031599">
    <property type="component" value="Unassembled WGS sequence"/>
</dbReference>
<organism evidence="6 7">
    <name type="scientific">Enhygromyxa salina</name>
    <dbReference type="NCBI Taxonomy" id="215803"/>
    <lineage>
        <taxon>Bacteria</taxon>
        <taxon>Pseudomonadati</taxon>
        <taxon>Myxococcota</taxon>
        <taxon>Polyangia</taxon>
        <taxon>Nannocystales</taxon>
        <taxon>Nannocystaceae</taxon>
        <taxon>Enhygromyxa</taxon>
    </lineage>
</organism>
<dbReference type="PANTHER" id="PTHR43851:SF3">
    <property type="entry name" value="COENZYME Q8"/>
    <property type="match status" value="1"/>
</dbReference>
<keyword evidence="2" id="KW-0808">Transferase</keyword>
<dbReference type="SUPFAM" id="SSF56112">
    <property type="entry name" value="Protein kinase-like (PK-like)"/>
    <property type="match status" value="1"/>
</dbReference>
<protein>
    <submittedName>
        <fullName evidence="6">Ubiquinone biosynthesis monooxygenase UbiB</fullName>
    </submittedName>
</protein>
<evidence type="ECO:0000256" key="3">
    <source>
        <dbReference type="ARBA" id="ARBA00022741"/>
    </source>
</evidence>
<comment type="caution">
    <text evidence="6">The sequence shown here is derived from an EMBL/GenBank/DDBJ whole genome shotgun (WGS) entry which is preliminary data.</text>
</comment>
<dbReference type="InterPro" id="IPR004147">
    <property type="entry name" value="ABC1_dom"/>
</dbReference>
<proteinExistence type="inferred from homology"/>
<comment type="similarity">
    <text evidence="1">Belongs to the protein kinase superfamily. ADCK protein kinase family.</text>
</comment>
<gene>
    <name evidence="6" type="ORF">DB30_02237</name>
</gene>
<feature type="domain" description="ABC1 atypical kinase-like" evidence="5">
    <location>
        <begin position="126"/>
        <end position="374"/>
    </location>
</feature>
<dbReference type="PANTHER" id="PTHR43851">
    <property type="match status" value="1"/>
</dbReference>
<dbReference type="InterPro" id="IPR011009">
    <property type="entry name" value="Kinase-like_dom_sf"/>
</dbReference>